<dbReference type="FunFam" id="1.20.5.370:FF:000007">
    <property type="entry name" value="Myosin heavy chain"/>
    <property type="match status" value="1"/>
</dbReference>
<gene>
    <name evidence="16" type="primary">LOC108700302</name>
</gene>
<dbReference type="GO" id="GO:0016460">
    <property type="term" value="C:myosin II complex"/>
    <property type="evidence" value="ECO:0000318"/>
    <property type="project" value="GO_Central"/>
</dbReference>
<protein>
    <submittedName>
        <fullName evidence="16">Myosin-4</fullName>
    </submittedName>
</protein>
<dbReference type="FunFam" id="1.20.5.340:FF:000004">
    <property type="entry name" value="Myosin heavy chain"/>
    <property type="match status" value="1"/>
</dbReference>
<feature type="region of interest" description="Disordered" evidence="14">
    <location>
        <begin position="1150"/>
        <end position="1170"/>
    </location>
</feature>
<dbReference type="GO" id="GO:0005524">
    <property type="term" value="F:ATP binding"/>
    <property type="evidence" value="ECO:0007669"/>
    <property type="project" value="UniProtKB-UniRule"/>
</dbReference>
<evidence type="ECO:0000256" key="2">
    <source>
        <dbReference type="ARBA" id="ARBA00008314"/>
    </source>
</evidence>
<dbReference type="PRINTS" id="PR00193">
    <property type="entry name" value="MYOSINHEAVY"/>
</dbReference>
<evidence type="ECO:0000256" key="1">
    <source>
        <dbReference type="ARBA" id="ARBA00004657"/>
    </source>
</evidence>
<dbReference type="OMA" id="NNCFVED"/>
<dbReference type="InterPro" id="IPR004009">
    <property type="entry name" value="SH3_Myosin"/>
</dbReference>
<keyword evidence="3" id="KW-0787">Thick filament</keyword>
<accession>A0A1L8F427</accession>
<dbReference type="InterPro" id="IPR008989">
    <property type="entry name" value="Myosin_S1_N"/>
</dbReference>
<dbReference type="Gene3D" id="6.10.250.2420">
    <property type="match status" value="1"/>
</dbReference>
<dbReference type="GeneID" id="108700302"/>
<dbReference type="InterPro" id="IPR036961">
    <property type="entry name" value="Kinesin_motor_dom_sf"/>
</dbReference>
<dbReference type="Gene3D" id="1.20.58.530">
    <property type="match status" value="1"/>
</dbReference>
<feature type="compositionally biased region" description="Basic and acidic residues" evidence="14">
    <location>
        <begin position="1925"/>
        <end position="1938"/>
    </location>
</feature>
<evidence type="ECO:0000256" key="13">
    <source>
        <dbReference type="PROSITE-ProRule" id="PRU00782"/>
    </source>
</evidence>
<feature type="region of interest" description="Actin-binding" evidence="13">
    <location>
        <begin position="657"/>
        <end position="679"/>
    </location>
</feature>
<keyword evidence="9 13" id="KW-0518">Myosin</keyword>
<dbReference type="SUPFAM" id="SSF90257">
    <property type="entry name" value="Myosin rod fragments"/>
    <property type="match status" value="5"/>
</dbReference>
<dbReference type="GO" id="GO:0051015">
    <property type="term" value="F:actin filament binding"/>
    <property type="evidence" value="ECO:0000318"/>
    <property type="project" value="GO_Central"/>
</dbReference>
<dbReference type="InterPro" id="IPR002928">
    <property type="entry name" value="Myosin_tail"/>
</dbReference>
<dbReference type="FunFam" id="1.20.120.720:FF:000001">
    <property type="entry name" value="Myosin heavy chain, muscle"/>
    <property type="match status" value="1"/>
</dbReference>
<comment type="similarity">
    <text evidence="2 13">Belongs to the TRAFAC class myosin-kinesin ATPase superfamily. Myosin family.</text>
</comment>
<evidence type="ECO:0000256" key="8">
    <source>
        <dbReference type="ARBA" id="ARBA00023054"/>
    </source>
</evidence>
<evidence type="ECO:0000256" key="3">
    <source>
        <dbReference type="ARBA" id="ARBA00022433"/>
    </source>
</evidence>
<dbReference type="PROSITE" id="PS50096">
    <property type="entry name" value="IQ"/>
    <property type="match status" value="1"/>
</dbReference>
<evidence type="ECO:0000256" key="10">
    <source>
        <dbReference type="ARBA" id="ARBA00023175"/>
    </source>
</evidence>
<dbReference type="Gene3D" id="1.20.5.340">
    <property type="match status" value="5"/>
</dbReference>
<dbReference type="FunFam" id="1.20.58.530:FF:000001">
    <property type="entry name" value="Myosin heavy chain"/>
    <property type="match status" value="1"/>
</dbReference>
<dbReference type="Gene3D" id="1.10.10.820">
    <property type="match status" value="1"/>
</dbReference>
<dbReference type="Bgee" id="108700302">
    <property type="expression patterns" value="Expressed in embryo"/>
</dbReference>
<feature type="binding site" evidence="13">
    <location>
        <begin position="178"/>
        <end position="185"/>
    </location>
    <ligand>
        <name>ATP</name>
        <dbReference type="ChEBI" id="CHEBI:30616"/>
    </ligand>
</feature>
<dbReference type="FunFam" id="1.10.10.820:FF:000001">
    <property type="entry name" value="Myosin heavy chain"/>
    <property type="match status" value="1"/>
</dbReference>
<evidence type="ECO:0000256" key="9">
    <source>
        <dbReference type="ARBA" id="ARBA00023123"/>
    </source>
</evidence>
<dbReference type="OrthoDB" id="312459at2759"/>
<dbReference type="SMART" id="SM00242">
    <property type="entry name" value="MYSc"/>
    <property type="match status" value="1"/>
</dbReference>
<dbReference type="FunFam" id="1.20.5.340:FF:000003">
    <property type="entry name" value="Myosin heavy chain"/>
    <property type="match status" value="1"/>
</dbReference>
<dbReference type="GO" id="GO:0005737">
    <property type="term" value="C:cytoplasm"/>
    <property type="evidence" value="ECO:0000318"/>
    <property type="project" value="GO_Central"/>
</dbReference>
<dbReference type="Pfam" id="PF01576">
    <property type="entry name" value="Myosin_tail_1"/>
    <property type="match status" value="1"/>
</dbReference>
<dbReference type="GO" id="GO:0000146">
    <property type="term" value="F:microfilament motor activity"/>
    <property type="evidence" value="ECO:0000318"/>
    <property type="project" value="GO_Central"/>
</dbReference>
<evidence type="ECO:0000256" key="11">
    <source>
        <dbReference type="ARBA" id="ARBA00023179"/>
    </source>
</evidence>
<evidence type="ECO:0000313" key="15">
    <source>
        <dbReference type="Proteomes" id="UP000186698"/>
    </source>
</evidence>
<reference evidence="16" key="1">
    <citation type="submission" date="2025-08" db="UniProtKB">
        <authorList>
            <consortium name="RefSeq"/>
        </authorList>
    </citation>
    <scope>IDENTIFICATION</scope>
    <source>
        <strain evidence="16">J_2021</strain>
        <tissue evidence="16">Erythrocytes</tissue>
    </source>
</reference>
<dbReference type="InterPro" id="IPR001609">
    <property type="entry name" value="Myosin_head_motor_dom-like"/>
</dbReference>
<evidence type="ECO:0000256" key="4">
    <source>
        <dbReference type="ARBA" id="ARBA00022481"/>
    </source>
</evidence>
<dbReference type="SUPFAM" id="SSF52540">
    <property type="entry name" value="P-loop containing nucleoside triphosphate hydrolases"/>
    <property type="match status" value="1"/>
</dbReference>
<name>A0A1L8F427_XENLA</name>
<dbReference type="Gene3D" id="1.20.5.4820">
    <property type="match status" value="1"/>
</dbReference>
<keyword evidence="7 13" id="KW-0067">ATP-binding</keyword>
<keyword evidence="11" id="KW-0514">Muscle protein</keyword>
<sequence length="1938" mass="222982">MGDAEMSVFGEAASYLRKSEMERLEAQNKPFDAKNNCFVEDEKELYVKGLITARDGGKVTVKTEDARTLTVKDNQVYPQNPPKYDKIEDMAMMTHLNEASVLYNLKERYAAWMIYTYSGLFCVTVNPYKWLPVYNPEVVAGYRGKKRQEAPPHIFSISDNAYQFMLQDRENQSILITGESGAGKTVNTKRVIQYFATIAAIGDSGKKKEQSKSLKGTLEDQIIQANPLLEAFGNAKTVRNDNSSRFGKFIRIHFGTTGKLSSADIETYLLEKSRVTFQLSAERSYHIFYQILTNKKPEIVEMLLLTTNPYDYSFISQGEISVKSIDDEEELIATDSAIDILGFNLEEKMGIYKMTGAVMHTGNMKFKQKQREEQAEPDGTEVADKIGYLMGLNSADLLKALCYPRVKVGNEFVTKGQTVQQVYNSIGALSKSVYEKLFLWMVTRINQQLDTKLPRQHFIGVLDIAGFEIFDLNSLEQLCINFTNEKLQQFFNHHMFVLEQEEYKKEGIDWEFIDFGMDLAACIELIEKPMGIFSILEEECMFPKATDTSFKNKLYDQHLGKCKNFEKPKPAKGKAEAHFSLVHYAGTVDYNICGWLDKNKDPLNETVVGLYQKSPLKLLSFLYSAYAGAEGDAGAKGGKKKKGSSFQTVSALFRENLNKLMANLRSTHPHFVRCLIPNESKTPGIMENHLIIHQLRCNGVLEGIRICRKGFPSRILYGDFKQRYKILNASAIPDGQFIDSKKACEKLLGSIDIDHTQYRFGHTKVFFKAGLLGTLEEMRDDKLAQLITRTQARCRGFLMRVEFKKMMERRDAIFIIQYNVRSFMNVKHWPWMKLYFKIKPLLKSAETEKEMANMKEEFEKTKEALSKSEARRKELEEKMVALLQEKNDLALQCQTENESLADAEERCESLIKNKINLESKIKELTERLEDEEESNAELTAKKRKLEDECSELKKDIDDLELTLAKVEKEKHATENKVKNLTEEMTALDETISKISKEKKALQEAHQQTLDDLQAEEDKVNSLSKAKTKLEQQVDDLEGSLEQEKKLRLDLERAKRKLEGDLKLAQETIMDLENDKQQTDEKLKKKDFELSQLQGKIEDEQSIGCQLQKKIKELQARIEEVEEEIEAERAARAKVEKQRSDLSRELEEISERLEEAGGATSAQIEMNKKREAEFQKLRRDLEESTLQHEATAAALRKKHADSVAELGEQIDNLQRVKQKLEKEKSEIKMEIDDLASNLENVSKSKANLEKLSRVLEDQLSEIKSKDDEHQRIINDLSAQKARLQTENGELSRQLEEKESLVSQLTRGKQGFTQQTEELKRQLEEETKAKSALAHALQSSRHDCDLLREQYEEEQEAKAELQRSLSKANSEVSQWRTKYETDAIQRTEELEEAKKKLAQRLQEAEEQVEAVNSKCASLEKTKQRLQAEVEDLLVDVERANSAAAALDKKQRNFDKVLIEWKQKFEESQAELEASQKESRSLSTEIFKMKNAYEEALEHLETMKRENKNLQQEISDLSEQIGESAKTTIELEKAKKQVEQERGDLQAALEEAEGSLEHEEAKILRIQLELNQVKSEVDRKIAEKDEEIEQLKRNSQRVIDTMQSTLDSEIRSRNDALRLKKKMEGDLNELEIQLGHANRQAGEAQKQLRNVQAQLKDTQINLDDSIRAQEDLKEQFAMVERRTTLQQAEIEEMRVALEQTERSRKMAEQELLDASERVQLLHSQNTSLINTKKKLETDAGQLQNEMEESVQEARNAEEKAKKAITDAALMAEELKKEQDTSAHLERMKKNLEQTVKDLQHRLDEAEQLAMKGGKKQLQKLETRVRELENELDNEQKRSVEAVKGVRKYERRVKELTYQTEEDRKNVLRLQDLVDKLQLKVKAYKRQAEESEEQANAHLARFRKVQHELEEAEERADIAESQVNKLRAKSRDIGSKKGDSEE</sequence>
<dbReference type="Pfam" id="PF02736">
    <property type="entry name" value="Myosin_N"/>
    <property type="match status" value="1"/>
</dbReference>
<evidence type="ECO:0000256" key="14">
    <source>
        <dbReference type="SAM" id="MobiDB-lite"/>
    </source>
</evidence>
<keyword evidence="15" id="KW-1185">Reference proteome</keyword>
<dbReference type="PROSITE" id="PS51456">
    <property type="entry name" value="MYOSIN_MOTOR"/>
    <property type="match status" value="1"/>
</dbReference>
<keyword evidence="6 13" id="KW-0547">Nucleotide-binding</keyword>
<evidence type="ECO:0000256" key="6">
    <source>
        <dbReference type="ARBA" id="ARBA00022741"/>
    </source>
</evidence>
<dbReference type="FunFam" id="1.20.5.340:FF:000002">
    <property type="entry name" value="Myosin heavy chain"/>
    <property type="match status" value="1"/>
</dbReference>
<dbReference type="PANTHER" id="PTHR45615">
    <property type="entry name" value="MYOSIN HEAVY CHAIN, NON-MUSCLE"/>
    <property type="match status" value="1"/>
</dbReference>
<dbReference type="Pfam" id="PF00063">
    <property type="entry name" value="Myosin_head"/>
    <property type="match status" value="1"/>
</dbReference>
<dbReference type="FunFam" id="1.20.5.4820:FF:000001">
    <property type="entry name" value="Myosin heavy chain"/>
    <property type="match status" value="1"/>
</dbReference>
<evidence type="ECO:0000313" key="16">
    <source>
        <dbReference type="RefSeq" id="XP_018088869.1"/>
    </source>
</evidence>
<dbReference type="FunFam" id="1.20.5.370:FF:000001">
    <property type="entry name" value="Myosin heavy chain"/>
    <property type="match status" value="1"/>
</dbReference>
<evidence type="ECO:0000256" key="5">
    <source>
        <dbReference type="ARBA" id="ARBA00022490"/>
    </source>
</evidence>
<dbReference type="PANTHER" id="PTHR45615:SF44">
    <property type="entry name" value="MYOSIN HEAVY CHAIN 4-RELATED"/>
    <property type="match status" value="1"/>
</dbReference>
<comment type="subcellular location">
    <subcellularLocation>
        <location evidence="1">Cytoplasm</location>
        <location evidence="1">Myofibril</location>
    </subcellularLocation>
</comment>
<dbReference type="FunFam" id="1.20.5.340:FF:000013">
    <property type="entry name" value="Myosin heavy chain"/>
    <property type="match status" value="1"/>
</dbReference>
<dbReference type="KEGG" id="xla:108700302"/>
<keyword evidence="10 13" id="KW-0505">Motor protein</keyword>
<dbReference type="RefSeq" id="XP_018088869.1">
    <property type="nucleotide sequence ID" value="XM_018233380.2"/>
</dbReference>
<dbReference type="STRING" id="8355.A0A1L8F427"/>
<dbReference type="FunFam" id="1.20.5.370:FF:000008">
    <property type="entry name" value="Myosin heavy chain"/>
    <property type="match status" value="1"/>
</dbReference>
<dbReference type="InterPro" id="IPR027417">
    <property type="entry name" value="P-loop_NTPase"/>
</dbReference>
<dbReference type="FunFam" id="1.20.5.370:FF:000003">
    <property type="entry name" value="Myosin heavy chain"/>
    <property type="match status" value="1"/>
</dbReference>
<dbReference type="FunFam" id="1.20.5.340:FF:000006">
    <property type="entry name" value="Myosin heavy chain"/>
    <property type="match status" value="1"/>
</dbReference>
<keyword evidence="12 13" id="KW-0009">Actin-binding</keyword>
<dbReference type="Gene3D" id="1.20.120.720">
    <property type="entry name" value="Myosin VI head, motor domain, U50 subdomain"/>
    <property type="match status" value="1"/>
</dbReference>
<keyword evidence="4" id="KW-0488">Methylation</keyword>
<evidence type="ECO:0000256" key="12">
    <source>
        <dbReference type="ARBA" id="ARBA00023203"/>
    </source>
</evidence>
<dbReference type="Gene3D" id="1.20.5.370">
    <property type="match status" value="4"/>
</dbReference>
<feature type="region of interest" description="Disordered" evidence="14">
    <location>
        <begin position="1909"/>
        <end position="1938"/>
    </location>
</feature>
<dbReference type="PaxDb" id="8355-A0A1L8F427"/>
<dbReference type="GO" id="GO:0032982">
    <property type="term" value="C:myosin filament"/>
    <property type="evidence" value="ECO:0000318"/>
    <property type="project" value="GO_Central"/>
</dbReference>
<proteinExistence type="inferred from homology"/>
<dbReference type="Proteomes" id="UP000186698">
    <property type="component" value="Chromosome 8S"/>
</dbReference>
<dbReference type="Gene3D" id="2.30.30.360">
    <property type="entry name" value="Myosin S1 fragment, N-terminal"/>
    <property type="match status" value="1"/>
</dbReference>
<organism evidence="15 16">
    <name type="scientific">Xenopus laevis</name>
    <name type="common">African clawed frog</name>
    <dbReference type="NCBI Taxonomy" id="8355"/>
    <lineage>
        <taxon>Eukaryota</taxon>
        <taxon>Metazoa</taxon>
        <taxon>Chordata</taxon>
        <taxon>Craniata</taxon>
        <taxon>Vertebrata</taxon>
        <taxon>Euteleostomi</taxon>
        <taxon>Amphibia</taxon>
        <taxon>Batrachia</taxon>
        <taxon>Anura</taxon>
        <taxon>Pipoidea</taxon>
        <taxon>Pipidae</taxon>
        <taxon>Xenopodinae</taxon>
        <taxon>Xenopus</taxon>
        <taxon>Xenopus</taxon>
    </lineage>
</organism>
<dbReference type="InterPro" id="IPR014751">
    <property type="entry name" value="XRCC4-like_C"/>
</dbReference>
<keyword evidence="5" id="KW-0963">Cytoplasm</keyword>
<dbReference type="FunFam" id="2.30.30.360:FF:000001">
    <property type="entry name" value="Myosin heavy chain"/>
    <property type="match status" value="1"/>
</dbReference>
<dbReference type="FunFam" id="3.40.850.10:FF:000024">
    <property type="entry name" value="Myosin heavy chain, isoform J"/>
    <property type="match status" value="1"/>
</dbReference>
<dbReference type="GO" id="GO:0030016">
    <property type="term" value="C:myofibril"/>
    <property type="evidence" value="ECO:0007669"/>
    <property type="project" value="UniProtKB-SubCell"/>
</dbReference>
<evidence type="ECO:0000256" key="7">
    <source>
        <dbReference type="ARBA" id="ARBA00022840"/>
    </source>
</evidence>
<keyword evidence="8" id="KW-0175">Coiled coil</keyword>
<dbReference type="Gene3D" id="3.40.850.10">
    <property type="entry name" value="Kinesin motor domain"/>
    <property type="match status" value="1"/>
</dbReference>
<dbReference type="PROSITE" id="PS51844">
    <property type="entry name" value="SH3_LIKE"/>
    <property type="match status" value="1"/>
</dbReference>